<sequence>MDENSTKKFCKFFTSFGSIIDLSLINPNYQHVIVKPVTFLQSLDSFFHQQDGTFQDYPSMDYGIVPEKACRKIFKDDWPIFMDALECLNLATPVTTRYLKMPNDVQLDRRGNYYYIPLCCTGPVFDEPDQFSVHLLTSISTPHFFKQVSFAKQLLDTLPEPVLVPCKNVNQTIIKNLSTDTMITISSHVPAIKLKVDEPNEEVSAYIIQATKKIAEESHIPVKYKFVQFCVQNHITKVESLPSALYHRLPKITCKKCQDDPRFDKLLKAWTEALHANEIPDKFKATG</sequence>
<proteinExistence type="predicted"/>
<accession>A0A1X7SHC3</accession>
<name>A0A1X7SHC3_AMPQE</name>
<evidence type="ECO:0000313" key="1">
    <source>
        <dbReference type="EnsemblMetazoa" id="Aqu2.1.01449_001"/>
    </source>
</evidence>
<dbReference type="AlphaFoldDB" id="A0A1X7SHC3"/>
<protein>
    <submittedName>
        <fullName evidence="1">Uncharacterized protein</fullName>
    </submittedName>
</protein>
<dbReference type="EnsemblMetazoa" id="Aqu2.1.01449_001">
    <property type="protein sequence ID" value="Aqu2.1.01449_001"/>
    <property type="gene ID" value="Aqu2.1.01449"/>
</dbReference>
<dbReference type="InParanoid" id="A0A1X7SHC3"/>
<reference evidence="1" key="1">
    <citation type="submission" date="2017-05" db="UniProtKB">
        <authorList>
            <consortium name="EnsemblMetazoa"/>
        </authorList>
    </citation>
    <scope>IDENTIFICATION</scope>
</reference>
<organism evidence="1">
    <name type="scientific">Amphimedon queenslandica</name>
    <name type="common">Sponge</name>
    <dbReference type="NCBI Taxonomy" id="400682"/>
    <lineage>
        <taxon>Eukaryota</taxon>
        <taxon>Metazoa</taxon>
        <taxon>Porifera</taxon>
        <taxon>Demospongiae</taxon>
        <taxon>Heteroscleromorpha</taxon>
        <taxon>Haplosclerida</taxon>
        <taxon>Niphatidae</taxon>
        <taxon>Amphimedon</taxon>
    </lineage>
</organism>